<dbReference type="InterPro" id="IPR035906">
    <property type="entry name" value="MetI-like_sf"/>
</dbReference>
<proteinExistence type="inferred from homology"/>
<feature type="transmembrane region" description="Helical" evidence="9">
    <location>
        <begin position="9"/>
        <end position="28"/>
    </location>
</feature>
<comment type="similarity">
    <text evidence="2">Belongs to the binding-protein-dependent transport system permease family. HisMQ subfamily.</text>
</comment>
<evidence type="ECO:0000256" key="5">
    <source>
        <dbReference type="ARBA" id="ARBA00022692"/>
    </source>
</evidence>
<dbReference type="NCBIfam" id="TIGR01726">
    <property type="entry name" value="HEQRo_perm_3TM"/>
    <property type="match status" value="1"/>
</dbReference>
<dbReference type="InterPro" id="IPR043429">
    <property type="entry name" value="ArtM/GltK/GlnP/TcyL/YhdX-like"/>
</dbReference>
<dbReference type="PANTHER" id="PTHR30614">
    <property type="entry name" value="MEMBRANE COMPONENT OF AMINO ACID ABC TRANSPORTER"/>
    <property type="match status" value="1"/>
</dbReference>
<evidence type="ECO:0000313" key="12">
    <source>
        <dbReference type="Proteomes" id="UP001139104"/>
    </source>
</evidence>
<dbReference type="Pfam" id="PF00528">
    <property type="entry name" value="BPD_transp_1"/>
    <property type="match status" value="1"/>
</dbReference>
<reference evidence="11" key="1">
    <citation type="journal article" date="2022" name="ISME J.">
        <title>Identification of active gaseous-alkane degraders at natural gas seeps.</title>
        <authorList>
            <person name="Farhan Ul Haque M."/>
            <person name="Hernandez M."/>
            <person name="Crombie A.T."/>
            <person name="Murrell J.C."/>
        </authorList>
    </citation>
    <scope>NUCLEOTIDE SEQUENCE</scope>
    <source>
        <strain evidence="11">PC2</strain>
    </source>
</reference>
<comment type="subcellular location">
    <subcellularLocation>
        <location evidence="1">Cell inner membrane</location>
        <topology evidence="1">Multi-pass membrane protein</topology>
    </subcellularLocation>
    <subcellularLocation>
        <location evidence="9">Cell membrane</location>
        <topology evidence="9">Multi-pass membrane protein</topology>
    </subcellularLocation>
</comment>
<organism evidence="11 12">
    <name type="scientific">Candidatus Rhodoblastus alkanivorans</name>
    <dbReference type="NCBI Taxonomy" id="2954117"/>
    <lineage>
        <taxon>Bacteria</taxon>
        <taxon>Pseudomonadati</taxon>
        <taxon>Pseudomonadota</taxon>
        <taxon>Alphaproteobacteria</taxon>
        <taxon>Hyphomicrobiales</taxon>
        <taxon>Rhodoblastaceae</taxon>
        <taxon>Rhodoblastus</taxon>
    </lineage>
</organism>
<dbReference type="InterPro" id="IPR010065">
    <property type="entry name" value="AA_ABC_transptr_permease_3TM"/>
</dbReference>
<dbReference type="CDD" id="cd06261">
    <property type="entry name" value="TM_PBP2"/>
    <property type="match status" value="1"/>
</dbReference>
<keyword evidence="5 9" id="KW-0812">Transmembrane</keyword>
<dbReference type="PANTHER" id="PTHR30614:SF37">
    <property type="entry name" value="AMINO-ACID ABC TRANSPORTER PERMEASE PROTEIN YHDX-RELATED"/>
    <property type="match status" value="1"/>
</dbReference>
<keyword evidence="7 9" id="KW-1133">Transmembrane helix</keyword>
<keyword evidence="3 9" id="KW-0813">Transport</keyword>
<keyword evidence="6" id="KW-0029">Amino-acid transport</keyword>
<dbReference type="SUPFAM" id="SSF161098">
    <property type="entry name" value="MetI-like"/>
    <property type="match status" value="1"/>
</dbReference>
<evidence type="ECO:0000313" key="11">
    <source>
        <dbReference type="EMBL" id="MCI4682805.1"/>
    </source>
</evidence>
<evidence type="ECO:0000259" key="10">
    <source>
        <dbReference type="PROSITE" id="PS50928"/>
    </source>
</evidence>
<gene>
    <name evidence="11" type="ORF">K2U94_08505</name>
</gene>
<name>A0ABS9Z5X5_9HYPH</name>
<feature type="transmembrane region" description="Helical" evidence="9">
    <location>
        <begin position="70"/>
        <end position="99"/>
    </location>
</feature>
<keyword evidence="4" id="KW-1003">Cell membrane</keyword>
<accession>A0ABS9Z5X5</accession>
<keyword evidence="12" id="KW-1185">Reference proteome</keyword>
<evidence type="ECO:0000256" key="8">
    <source>
        <dbReference type="ARBA" id="ARBA00023136"/>
    </source>
</evidence>
<keyword evidence="8 9" id="KW-0472">Membrane</keyword>
<feature type="transmembrane region" description="Helical" evidence="9">
    <location>
        <begin position="111"/>
        <end position="133"/>
    </location>
</feature>
<dbReference type="Gene3D" id="1.10.3720.10">
    <property type="entry name" value="MetI-like"/>
    <property type="match status" value="1"/>
</dbReference>
<protein>
    <submittedName>
        <fullName evidence="11">ABC transporter permease subunit</fullName>
    </submittedName>
</protein>
<evidence type="ECO:0000256" key="2">
    <source>
        <dbReference type="ARBA" id="ARBA00010072"/>
    </source>
</evidence>
<sequence>MTARAARRWAIQAPLLLAVGGLFVFAYLNARDNLRALGIPTSFAFLDDVAGFSINQSLIPYSPLSSYGRALLVGLLNTLMVSALSGLFATLIGFAMGFARLSRNLALSRLAGAYVAIVRNLPLLLQILFWYVAVLAPLPGPADSYHFAGFYLNNRGLSGPALSFAHGWPVADWPVFDSAVNPFNVAGGWRLAPEACALILGLSIYTGSYIAEIVRAGVQSVPQGQSEAAAALGLSASQARRLVIRPQAMRVILPPLISQYLAMTKNSSLAAFVGFADLMQVSGTILNQTGAALQVIALVMALYLGLSLATLVLVRLYERRLRWGGRT</sequence>
<evidence type="ECO:0000256" key="9">
    <source>
        <dbReference type="RuleBase" id="RU363032"/>
    </source>
</evidence>
<feature type="transmembrane region" description="Helical" evidence="9">
    <location>
        <begin position="291"/>
        <end position="317"/>
    </location>
</feature>
<dbReference type="Proteomes" id="UP001139104">
    <property type="component" value="Unassembled WGS sequence"/>
</dbReference>
<dbReference type="EMBL" id="JAIVFP010000001">
    <property type="protein sequence ID" value="MCI4682805.1"/>
    <property type="molecule type" value="Genomic_DNA"/>
</dbReference>
<evidence type="ECO:0000256" key="4">
    <source>
        <dbReference type="ARBA" id="ARBA00022475"/>
    </source>
</evidence>
<evidence type="ECO:0000256" key="1">
    <source>
        <dbReference type="ARBA" id="ARBA00004429"/>
    </source>
</evidence>
<evidence type="ECO:0000256" key="3">
    <source>
        <dbReference type="ARBA" id="ARBA00022448"/>
    </source>
</evidence>
<evidence type="ECO:0000256" key="6">
    <source>
        <dbReference type="ARBA" id="ARBA00022970"/>
    </source>
</evidence>
<dbReference type="InterPro" id="IPR000515">
    <property type="entry name" value="MetI-like"/>
</dbReference>
<feature type="domain" description="ABC transmembrane type-1" evidence="10">
    <location>
        <begin position="75"/>
        <end position="317"/>
    </location>
</feature>
<dbReference type="PROSITE" id="PS50928">
    <property type="entry name" value="ABC_TM1"/>
    <property type="match status" value="1"/>
</dbReference>
<comment type="caution">
    <text evidence="11">The sequence shown here is derived from an EMBL/GenBank/DDBJ whole genome shotgun (WGS) entry which is preliminary data.</text>
</comment>
<dbReference type="RefSeq" id="WP_243066795.1">
    <property type="nucleotide sequence ID" value="NZ_JAIVFK010000053.1"/>
</dbReference>
<evidence type="ECO:0000256" key="7">
    <source>
        <dbReference type="ARBA" id="ARBA00022989"/>
    </source>
</evidence>